<evidence type="ECO:0000256" key="11">
    <source>
        <dbReference type="RuleBase" id="RU366010"/>
    </source>
</evidence>
<dbReference type="GO" id="GO:0017172">
    <property type="term" value="F:cysteine dioxygenase activity"/>
    <property type="evidence" value="ECO:0007669"/>
    <property type="project" value="UniProtKB-UniRule"/>
</dbReference>
<evidence type="ECO:0000313" key="13">
    <source>
        <dbReference type="Proteomes" id="UP000008909"/>
    </source>
</evidence>
<keyword evidence="4 10" id="KW-0479">Metal-binding</keyword>
<evidence type="ECO:0000256" key="4">
    <source>
        <dbReference type="ARBA" id="ARBA00022723"/>
    </source>
</evidence>
<feature type="cross-link" description="3'-(S-cysteinyl)-tyrosine (Cys-Tyr)" evidence="9">
    <location>
        <begin position="110"/>
        <end position="181"/>
    </location>
</feature>
<keyword evidence="7 11" id="KW-0560">Oxidoreductase</keyword>
<dbReference type="EMBL" id="DF144296">
    <property type="protein sequence ID" value="GAA28419.1"/>
    <property type="molecule type" value="Genomic_DNA"/>
</dbReference>
<dbReference type="EC" id="1.13.11.20" evidence="3 11"/>
<keyword evidence="6 11" id="KW-0223">Dioxygenase</keyword>
<dbReference type="Proteomes" id="UP000008909">
    <property type="component" value="Unassembled WGS sequence"/>
</dbReference>
<keyword evidence="8 10" id="KW-0408">Iron</keyword>
<reference evidence="12" key="1">
    <citation type="journal article" date="2011" name="Genome Biol.">
        <title>The draft genome of the carcinogenic human liver fluke Clonorchis sinensis.</title>
        <authorList>
            <person name="Wang X."/>
            <person name="Chen W."/>
            <person name="Huang Y."/>
            <person name="Sun J."/>
            <person name="Men J."/>
            <person name="Liu H."/>
            <person name="Luo F."/>
            <person name="Guo L."/>
            <person name="Lv X."/>
            <person name="Deng C."/>
            <person name="Zhou C."/>
            <person name="Fan Y."/>
            <person name="Li X."/>
            <person name="Huang L."/>
            <person name="Hu Y."/>
            <person name="Liang C."/>
            <person name="Hu X."/>
            <person name="Xu J."/>
            <person name="Yu X."/>
        </authorList>
    </citation>
    <scope>NUCLEOTIDE SEQUENCE [LARGE SCALE GENOMIC DNA]</scope>
    <source>
        <strain evidence="12">Henan</strain>
    </source>
</reference>
<evidence type="ECO:0000256" key="2">
    <source>
        <dbReference type="ARBA" id="ARBA00006622"/>
    </source>
</evidence>
<keyword evidence="5 9" id="KW-0883">Thioether bond</keyword>
<comment type="catalytic activity">
    <reaction evidence="11">
        <text>L-cysteine + O2 = 3-sulfino-L-alanine + H(+)</text>
        <dbReference type="Rhea" id="RHEA:20441"/>
        <dbReference type="ChEBI" id="CHEBI:15378"/>
        <dbReference type="ChEBI" id="CHEBI:15379"/>
        <dbReference type="ChEBI" id="CHEBI:35235"/>
        <dbReference type="ChEBI" id="CHEBI:61085"/>
        <dbReference type="EC" id="1.13.11.20"/>
    </reaction>
</comment>
<dbReference type="PANTHER" id="PTHR12918">
    <property type="entry name" value="CYSTEINE DIOXYGENASE"/>
    <property type="match status" value="1"/>
</dbReference>
<accession>H2KV29</accession>
<feature type="binding site" evidence="10">
    <location>
        <position position="105"/>
    </location>
    <ligand>
        <name>Fe cation</name>
        <dbReference type="ChEBI" id="CHEBI:24875"/>
        <note>catalytic</note>
    </ligand>
</feature>
<comment type="pathway">
    <text evidence="1 11">Organosulfur biosynthesis; taurine biosynthesis; hypotaurine from L-cysteine: step 1/2.</text>
</comment>
<proteinExistence type="inferred from homology"/>
<dbReference type="GO" id="GO:0019448">
    <property type="term" value="P:L-cysteine catabolic process"/>
    <property type="evidence" value="ECO:0007669"/>
    <property type="project" value="TreeGrafter"/>
</dbReference>
<dbReference type="GO" id="GO:0042412">
    <property type="term" value="P:taurine biosynthetic process"/>
    <property type="evidence" value="ECO:0007669"/>
    <property type="project" value="UniProtKB-UniRule"/>
</dbReference>
<dbReference type="InterPro" id="IPR010300">
    <property type="entry name" value="CDO_1"/>
</dbReference>
<evidence type="ECO:0000256" key="3">
    <source>
        <dbReference type="ARBA" id="ARBA00013133"/>
    </source>
</evidence>
<feature type="binding site" evidence="10">
    <location>
        <position position="164"/>
    </location>
    <ligand>
        <name>Fe cation</name>
        <dbReference type="ChEBI" id="CHEBI:24875"/>
        <note>catalytic</note>
    </ligand>
</feature>
<dbReference type="CDD" id="cd10548">
    <property type="entry name" value="cupin_CDO"/>
    <property type="match status" value="1"/>
</dbReference>
<dbReference type="SUPFAM" id="SSF51182">
    <property type="entry name" value="RmlC-like cupins"/>
    <property type="match status" value="1"/>
</dbReference>
<comment type="cofactor">
    <cofactor evidence="11">
        <name>Fe cation</name>
        <dbReference type="ChEBI" id="CHEBI:24875"/>
    </cofactor>
    <text evidence="11">Binds 1 Fe cation per subunit.</text>
</comment>
<dbReference type="GO" id="GO:0008198">
    <property type="term" value="F:ferrous iron binding"/>
    <property type="evidence" value="ECO:0007669"/>
    <property type="project" value="TreeGrafter"/>
</dbReference>
<dbReference type="UniPathway" id="UPA00012">
    <property type="reaction ID" value="UER00537"/>
</dbReference>
<organism evidence="12 13">
    <name type="scientific">Clonorchis sinensis</name>
    <name type="common">Chinese liver fluke</name>
    <dbReference type="NCBI Taxonomy" id="79923"/>
    <lineage>
        <taxon>Eukaryota</taxon>
        <taxon>Metazoa</taxon>
        <taxon>Spiralia</taxon>
        <taxon>Lophotrochozoa</taxon>
        <taxon>Platyhelminthes</taxon>
        <taxon>Trematoda</taxon>
        <taxon>Digenea</taxon>
        <taxon>Opisthorchiida</taxon>
        <taxon>Opisthorchiata</taxon>
        <taxon>Opisthorchiidae</taxon>
        <taxon>Clonorchis</taxon>
    </lineage>
</organism>
<name>H2KV29_CLOSI</name>
<evidence type="ECO:0000256" key="6">
    <source>
        <dbReference type="ARBA" id="ARBA00022964"/>
    </source>
</evidence>
<evidence type="ECO:0000256" key="9">
    <source>
        <dbReference type="PIRSR" id="PIRSR610300-50"/>
    </source>
</evidence>
<dbReference type="InterPro" id="IPR011051">
    <property type="entry name" value="RmlC_Cupin_sf"/>
</dbReference>
<dbReference type="InterPro" id="IPR014710">
    <property type="entry name" value="RmlC-like_jellyroll"/>
</dbReference>
<evidence type="ECO:0000256" key="1">
    <source>
        <dbReference type="ARBA" id="ARBA00004759"/>
    </source>
</evidence>
<evidence type="ECO:0000256" key="5">
    <source>
        <dbReference type="ARBA" id="ARBA00022784"/>
    </source>
</evidence>
<sequence length="267" mass="30713">MQFEQRIVGNRTINTKTTTELGGSQVITLKQLGEELHRIFEHDFVDIDEVKQLLGSCSSDPLDWQSFAHFDKYRYTRNLVNAGNEKFNLLILCWGEGHGTSIHDHDGSHCFLKVLAGEIRESLYAWPPGFDKSRLDSDKPPRRVRVSDFGCGDVTYIHDTIGLHRLENTSHTQKAVTLHVYCPPIRQSTTFDEWTGRASQCKMTFYSQCGERRRPSHKTARYEFELAGERATRFRAYTGGKQFKRNSRRNSVGYLFTRKVTVSRAAN</sequence>
<dbReference type="Pfam" id="PF05995">
    <property type="entry name" value="CDO_I"/>
    <property type="match status" value="1"/>
</dbReference>
<feature type="binding site" evidence="10">
    <location>
        <position position="103"/>
    </location>
    <ligand>
        <name>Fe cation</name>
        <dbReference type="ChEBI" id="CHEBI:24875"/>
        <note>catalytic</note>
    </ligand>
</feature>
<comment type="similarity">
    <text evidence="2 11">Belongs to the cysteine dioxygenase family.</text>
</comment>
<keyword evidence="13" id="KW-1185">Reference proteome</keyword>
<evidence type="ECO:0000256" key="7">
    <source>
        <dbReference type="ARBA" id="ARBA00023002"/>
    </source>
</evidence>
<evidence type="ECO:0000256" key="10">
    <source>
        <dbReference type="PIRSR" id="PIRSR610300-51"/>
    </source>
</evidence>
<evidence type="ECO:0000256" key="8">
    <source>
        <dbReference type="ARBA" id="ARBA00023004"/>
    </source>
</evidence>
<gene>
    <name evidence="12" type="ORF">CLF_111120</name>
</gene>
<dbReference type="AlphaFoldDB" id="H2KV29"/>
<protein>
    <recommendedName>
        <fullName evidence="3 11">Cysteine dioxygenase</fullName>
        <ecNumber evidence="3 11">1.13.11.20</ecNumber>
    </recommendedName>
</protein>
<dbReference type="Gene3D" id="2.60.120.10">
    <property type="entry name" value="Jelly Rolls"/>
    <property type="match status" value="1"/>
</dbReference>
<dbReference type="PANTHER" id="PTHR12918:SF1">
    <property type="entry name" value="CYSTEINE DIOXYGENASE TYPE 1"/>
    <property type="match status" value="1"/>
</dbReference>
<evidence type="ECO:0000313" key="12">
    <source>
        <dbReference type="EMBL" id="GAA28419.1"/>
    </source>
</evidence>